<evidence type="ECO:0000313" key="3">
    <source>
        <dbReference type="Proteomes" id="UP001213681"/>
    </source>
</evidence>
<reference evidence="2" key="1">
    <citation type="submission" date="2022-12" db="EMBL/GenBank/DDBJ databases">
        <authorList>
            <person name="Petersen C."/>
        </authorList>
    </citation>
    <scope>NUCLEOTIDE SEQUENCE</scope>
    <source>
        <strain evidence="2">IBT 16125</strain>
    </source>
</reference>
<sequence>MADNSFNGLQNCSSPEAIRRENIANGRANSEKSTERGKVS</sequence>
<accession>A0AAD6BXH3</accession>
<keyword evidence="3" id="KW-1185">Reference proteome</keyword>
<evidence type="ECO:0000256" key="1">
    <source>
        <dbReference type="SAM" id="MobiDB-lite"/>
    </source>
</evidence>
<evidence type="ECO:0000313" key="2">
    <source>
        <dbReference type="EMBL" id="KAJ5433509.1"/>
    </source>
</evidence>
<reference evidence="2" key="2">
    <citation type="journal article" date="2023" name="IMA Fungus">
        <title>Comparative genomic study of the Penicillium genus elucidates a diverse pangenome and 15 lateral gene transfer events.</title>
        <authorList>
            <person name="Petersen C."/>
            <person name="Sorensen T."/>
            <person name="Nielsen M.R."/>
            <person name="Sondergaard T.E."/>
            <person name="Sorensen J.L."/>
            <person name="Fitzpatrick D.A."/>
            <person name="Frisvad J.C."/>
            <person name="Nielsen K.L."/>
        </authorList>
    </citation>
    <scope>NUCLEOTIDE SEQUENCE</scope>
    <source>
        <strain evidence="2">IBT 16125</strain>
    </source>
</reference>
<gene>
    <name evidence="2" type="ORF">N7458_012665</name>
</gene>
<feature type="compositionally biased region" description="Polar residues" evidence="1">
    <location>
        <begin position="1"/>
        <end position="14"/>
    </location>
</feature>
<proteinExistence type="predicted"/>
<name>A0AAD6BXH3_9EURO</name>
<comment type="caution">
    <text evidence="2">The sequence shown here is derived from an EMBL/GenBank/DDBJ whole genome shotgun (WGS) entry which is preliminary data.</text>
</comment>
<dbReference type="Proteomes" id="UP001213681">
    <property type="component" value="Unassembled WGS sequence"/>
</dbReference>
<dbReference type="GeneID" id="81606289"/>
<dbReference type="EMBL" id="JAPVEA010000009">
    <property type="protein sequence ID" value="KAJ5433509.1"/>
    <property type="molecule type" value="Genomic_DNA"/>
</dbReference>
<feature type="compositionally biased region" description="Basic and acidic residues" evidence="1">
    <location>
        <begin position="29"/>
        <end position="40"/>
    </location>
</feature>
<dbReference type="AlphaFoldDB" id="A0AAD6BXH3"/>
<feature type="region of interest" description="Disordered" evidence="1">
    <location>
        <begin position="1"/>
        <end position="40"/>
    </location>
</feature>
<protein>
    <submittedName>
        <fullName evidence="2">Uncharacterized protein</fullName>
    </submittedName>
</protein>
<organism evidence="2 3">
    <name type="scientific">Penicillium daleae</name>
    <dbReference type="NCBI Taxonomy" id="63821"/>
    <lineage>
        <taxon>Eukaryota</taxon>
        <taxon>Fungi</taxon>
        <taxon>Dikarya</taxon>
        <taxon>Ascomycota</taxon>
        <taxon>Pezizomycotina</taxon>
        <taxon>Eurotiomycetes</taxon>
        <taxon>Eurotiomycetidae</taxon>
        <taxon>Eurotiales</taxon>
        <taxon>Aspergillaceae</taxon>
        <taxon>Penicillium</taxon>
    </lineage>
</organism>
<dbReference type="RefSeq" id="XP_056760800.1">
    <property type="nucleotide sequence ID" value="XM_056916046.1"/>
</dbReference>